<name>A0ABV7QA75_9PSEU</name>
<protein>
    <submittedName>
        <fullName evidence="2">Uncharacterized protein</fullName>
    </submittedName>
</protein>
<comment type="caution">
    <text evidence="2">The sequence shown here is derived from an EMBL/GenBank/DDBJ whole genome shotgun (WGS) entry which is preliminary data.</text>
</comment>
<dbReference type="EMBL" id="JBHRWI010000012">
    <property type="protein sequence ID" value="MFC3510210.1"/>
    <property type="molecule type" value="Genomic_DNA"/>
</dbReference>
<sequence>MSSPIAATHDHDTQSSESPDESCQVTFGINDQRTVGRLHRPQLGEEGHRRPCYVANVAAQRVMTNLKHKAGS</sequence>
<reference evidence="3" key="1">
    <citation type="journal article" date="2019" name="Int. J. Syst. Evol. Microbiol.">
        <title>The Global Catalogue of Microorganisms (GCM) 10K type strain sequencing project: providing services to taxonomists for standard genome sequencing and annotation.</title>
        <authorList>
            <consortium name="The Broad Institute Genomics Platform"/>
            <consortium name="The Broad Institute Genome Sequencing Center for Infectious Disease"/>
            <person name="Wu L."/>
            <person name="Ma J."/>
        </authorList>
    </citation>
    <scope>NUCLEOTIDE SEQUENCE [LARGE SCALE GENOMIC DNA]</scope>
    <source>
        <strain evidence="3">CGMCC 4.7682</strain>
    </source>
</reference>
<keyword evidence="3" id="KW-1185">Reference proteome</keyword>
<evidence type="ECO:0000256" key="1">
    <source>
        <dbReference type="SAM" id="MobiDB-lite"/>
    </source>
</evidence>
<feature type="compositionally biased region" description="Polar residues" evidence="1">
    <location>
        <begin position="15"/>
        <end position="33"/>
    </location>
</feature>
<evidence type="ECO:0000313" key="2">
    <source>
        <dbReference type="EMBL" id="MFC3510210.1"/>
    </source>
</evidence>
<organism evidence="2 3">
    <name type="scientific">Amycolatopsis halotolerans</name>
    <dbReference type="NCBI Taxonomy" id="330083"/>
    <lineage>
        <taxon>Bacteria</taxon>
        <taxon>Bacillati</taxon>
        <taxon>Actinomycetota</taxon>
        <taxon>Actinomycetes</taxon>
        <taxon>Pseudonocardiales</taxon>
        <taxon>Pseudonocardiaceae</taxon>
        <taxon>Amycolatopsis</taxon>
    </lineage>
</organism>
<feature type="region of interest" description="Disordered" evidence="1">
    <location>
        <begin position="1"/>
        <end position="43"/>
    </location>
</feature>
<dbReference type="Proteomes" id="UP001595764">
    <property type="component" value="Unassembled WGS sequence"/>
</dbReference>
<accession>A0ABV7QA75</accession>
<evidence type="ECO:0000313" key="3">
    <source>
        <dbReference type="Proteomes" id="UP001595764"/>
    </source>
</evidence>
<dbReference type="RefSeq" id="WP_377868208.1">
    <property type="nucleotide sequence ID" value="NZ_JBHMAY010000005.1"/>
</dbReference>
<gene>
    <name evidence="2" type="ORF">ACFORO_08555</name>
</gene>
<proteinExistence type="predicted"/>